<comment type="caution">
    <text evidence="2">The sequence shown here is derived from an EMBL/GenBank/DDBJ whole genome shotgun (WGS) entry which is preliminary data.</text>
</comment>
<gene>
    <name evidence="2" type="ORF">KJB30_09365</name>
</gene>
<keyword evidence="3" id="KW-1185">Reference proteome</keyword>
<accession>A0ABS5U8H9</accession>
<sequence>MSSNDNAAAAVIAFVSGAVLGTAAALLLTPKSGREVREQLSEIGESAAEKVKRLAREAKFKVASKSKPEEFEYDGGDAWI</sequence>
<dbReference type="Pfam" id="PF12732">
    <property type="entry name" value="YtxH"/>
    <property type="match status" value="1"/>
</dbReference>
<keyword evidence="1" id="KW-1133">Transmembrane helix</keyword>
<protein>
    <submittedName>
        <fullName evidence="2">YtxH domain-containing protein</fullName>
    </submittedName>
</protein>
<feature type="transmembrane region" description="Helical" evidence="1">
    <location>
        <begin position="6"/>
        <end position="28"/>
    </location>
</feature>
<evidence type="ECO:0000313" key="3">
    <source>
        <dbReference type="Proteomes" id="UP000784128"/>
    </source>
</evidence>
<dbReference type="PANTHER" id="PTHR35792:SF2">
    <property type="entry name" value="GENERAL STRESS PROTEIN"/>
    <property type="match status" value="1"/>
</dbReference>
<dbReference type="InterPro" id="IPR052928">
    <property type="entry name" value="Desiccation-related_membrane"/>
</dbReference>
<dbReference type="RefSeq" id="WP_214298393.1">
    <property type="nucleotide sequence ID" value="NZ_JAHDYS010000007.1"/>
</dbReference>
<dbReference type="InterPro" id="IPR024623">
    <property type="entry name" value="YtxH"/>
</dbReference>
<dbReference type="EMBL" id="JAHDYS010000007">
    <property type="protein sequence ID" value="MBT1071992.1"/>
    <property type="molecule type" value="Genomic_DNA"/>
</dbReference>
<dbReference type="PANTHER" id="PTHR35792">
    <property type="entry name" value="GENERAL STRESS PROTEIN"/>
    <property type="match status" value="1"/>
</dbReference>
<evidence type="ECO:0000313" key="2">
    <source>
        <dbReference type="EMBL" id="MBT1071992.1"/>
    </source>
</evidence>
<name>A0ABS5U8H9_9BACT</name>
<keyword evidence="1" id="KW-0812">Transmembrane</keyword>
<proteinExistence type="predicted"/>
<evidence type="ECO:0000256" key="1">
    <source>
        <dbReference type="SAM" id="Phobius"/>
    </source>
</evidence>
<organism evidence="2 3">
    <name type="scientific">Pelotalea chapellei</name>
    <dbReference type="NCBI Taxonomy" id="44671"/>
    <lineage>
        <taxon>Bacteria</taxon>
        <taxon>Pseudomonadati</taxon>
        <taxon>Thermodesulfobacteriota</taxon>
        <taxon>Desulfuromonadia</taxon>
        <taxon>Geobacterales</taxon>
        <taxon>Geobacteraceae</taxon>
        <taxon>Pelotalea</taxon>
    </lineage>
</organism>
<dbReference type="Proteomes" id="UP000784128">
    <property type="component" value="Unassembled WGS sequence"/>
</dbReference>
<keyword evidence="1" id="KW-0472">Membrane</keyword>
<reference evidence="2 3" key="1">
    <citation type="submission" date="2021-05" db="EMBL/GenBank/DDBJ databases">
        <title>The draft genome of Geobacter chapellei DSM 13688.</title>
        <authorList>
            <person name="Xu Z."/>
            <person name="Masuda Y."/>
            <person name="Itoh H."/>
            <person name="Senoo K."/>
        </authorList>
    </citation>
    <scope>NUCLEOTIDE SEQUENCE [LARGE SCALE GENOMIC DNA]</scope>
    <source>
        <strain evidence="2 3">DSM 13688</strain>
    </source>
</reference>